<reference evidence="8 9" key="1">
    <citation type="submission" date="2014-03" db="EMBL/GenBank/DDBJ databases">
        <title>Sequencing and Comparison of Genomes and Transcriptome Profiles of Human Ehrlichiosis Agents.</title>
        <authorList>
            <person name="Lin M."/>
            <person name="Daugherty S.C."/>
            <person name="Nagaraj S."/>
            <person name="Cheng Z."/>
            <person name="Xiong Q."/>
            <person name="Lin F.-Y."/>
            <person name="Sengamalay N."/>
            <person name="Ott S."/>
            <person name="Godinez A."/>
            <person name="Tallon L.J."/>
            <person name="Sadzewicz L."/>
            <person name="Fraser C.M."/>
            <person name="Dunning Hotopp J.C."/>
            <person name="Rikihisa Y."/>
        </authorList>
    </citation>
    <scope>NUCLEOTIDE SEQUENCE [LARGE SCALE GENOMIC DNA]</scope>
    <source>
        <strain evidence="8 9">Oregon</strain>
    </source>
</reference>
<keyword evidence="3" id="KW-0812">Transmembrane</keyword>
<dbReference type="OrthoDB" id="9812991at2"/>
<dbReference type="HOGENOM" id="CLU_059167_3_0_5"/>
<name>X5H3I6_9RICK</name>
<dbReference type="RefSeq" id="WP_038558864.1">
    <property type="nucleotide sequence ID" value="NZ_CP007481.1"/>
</dbReference>
<dbReference type="PANTHER" id="PTHR42911:SF1">
    <property type="entry name" value="MODULATOR OF FTSH PROTEASE HFLC"/>
    <property type="match status" value="1"/>
</dbReference>
<dbReference type="AlphaFoldDB" id="X5H3I6"/>
<organism evidence="8 9">
    <name type="scientific">Neorickettsia helminthoeca str. Oregon</name>
    <dbReference type="NCBI Taxonomy" id="1286528"/>
    <lineage>
        <taxon>Bacteria</taxon>
        <taxon>Pseudomonadati</taxon>
        <taxon>Pseudomonadota</taxon>
        <taxon>Alphaproteobacteria</taxon>
        <taxon>Rickettsiales</taxon>
        <taxon>Anaplasmataceae</taxon>
        <taxon>Neorickettsia</taxon>
    </lineage>
</organism>
<dbReference type="Gene3D" id="3.30.479.30">
    <property type="entry name" value="Band 7 domain"/>
    <property type="match status" value="1"/>
</dbReference>
<sequence length="287" mass="32546">MKRTLVVLSIVVVVLLGLSVFVVPEGRQAIVLQFGEVVTSEPLKPGLHFKIPFINNVVRIDTRILDLSSGSIEVIAADQKRLIVSYYAKYRITDPVQFYRSAKSITNLESRLSPVIESNMREQVGLVPLIGILTEERGKVMSNIKLQADKVASDFGVEVVDVRIKRADLPGENSEAIFKRMQTEREKEAREIRAQGYQEAQRIISTADKEKKLIITNAYSKAQSIKGEGDAEAAKIYSIAYMVDQEFYKFYRSLIAYERVFEKNNTRFIINSGDRFLSILKDSNEKK</sequence>
<comment type="similarity">
    <text evidence="2 6">Belongs to the band 7/mec-2 family. HflC subfamily.</text>
</comment>
<dbReference type="InterPro" id="IPR001107">
    <property type="entry name" value="Band_7"/>
</dbReference>
<evidence type="ECO:0000313" key="8">
    <source>
        <dbReference type="EMBL" id="AHX11116.1"/>
    </source>
</evidence>
<evidence type="ECO:0000313" key="9">
    <source>
        <dbReference type="Proteomes" id="UP000023755"/>
    </source>
</evidence>
<dbReference type="Pfam" id="PF01145">
    <property type="entry name" value="Band_7"/>
    <property type="match status" value="1"/>
</dbReference>
<accession>X5H3I6</accession>
<evidence type="ECO:0000256" key="5">
    <source>
        <dbReference type="ARBA" id="ARBA00023136"/>
    </source>
</evidence>
<comment type="function">
    <text evidence="6">HflC and HflK could regulate a protease.</text>
</comment>
<evidence type="ECO:0000256" key="4">
    <source>
        <dbReference type="ARBA" id="ARBA00022989"/>
    </source>
</evidence>
<evidence type="ECO:0000259" key="7">
    <source>
        <dbReference type="SMART" id="SM00244"/>
    </source>
</evidence>
<dbReference type="PANTHER" id="PTHR42911">
    <property type="entry name" value="MODULATOR OF FTSH PROTEASE HFLC"/>
    <property type="match status" value="1"/>
</dbReference>
<proteinExistence type="inferred from homology"/>
<keyword evidence="9" id="KW-1185">Reference proteome</keyword>
<dbReference type="EMBL" id="CP007481">
    <property type="protein sequence ID" value="AHX11116.1"/>
    <property type="molecule type" value="Genomic_DNA"/>
</dbReference>
<dbReference type="STRING" id="1286528.NHE_0149"/>
<dbReference type="PRINTS" id="PR00721">
    <property type="entry name" value="STOMATIN"/>
</dbReference>
<evidence type="ECO:0000256" key="2">
    <source>
        <dbReference type="ARBA" id="ARBA00007862"/>
    </source>
</evidence>
<gene>
    <name evidence="8" type="primary">hflC</name>
    <name evidence="8" type="ORF">NHE_0149</name>
</gene>
<feature type="domain" description="Band 7" evidence="7">
    <location>
        <begin position="18"/>
        <end position="181"/>
    </location>
</feature>
<dbReference type="CDD" id="cd03405">
    <property type="entry name" value="SPFH_HflC"/>
    <property type="match status" value="1"/>
</dbReference>
<keyword evidence="5" id="KW-0472">Membrane</keyword>
<keyword evidence="4" id="KW-1133">Transmembrane helix</keyword>
<dbReference type="KEGG" id="nhm:NHE_0149"/>
<evidence type="ECO:0000256" key="3">
    <source>
        <dbReference type="ARBA" id="ARBA00022692"/>
    </source>
</evidence>
<dbReference type="SUPFAM" id="SSF117892">
    <property type="entry name" value="Band 7/SPFH domain"/>
    <property type="match status" value="1"/>
</dbReference>
<evidence type="ECO:0000256" key="1">
    <source>
        <dbReference type="ARBA" id="ARBA00004167"/>
    </source>
</evidence>
<dbReference type="Proteomes" id="UP000023755">
    <property type="component" value="Chromosome"/>
</dbReference>
<dbReference type="InterPro" id="IPR010200">
    <property type="entry name" value="HflC"/>
</dbReference>
<comment type="subcellular location">
    <subcellularLocation>
        <location evidence="1">Membrane</location>
        <topology evidence="1">Single-pass membrane protein</topology>
    </subcellularLocation>
</comment>
<protein>
    <recommendedName>
        <fullName evidence="6">Protein HflC</fullName>
    </recommendedName>
</protein>
<dbReference type="InterPro" id="IPR001972">
    <property type="entry name" value="Stomatin_HflK_fam"/>
</dbReference>
<dbReference type="PIRSF" id="PIRSF005651">
    <property type="entry name" value="HflC"/>
    <property type="match status" value="1"/>
</dbReference>
<evidence type="ECO:0000256" key="6">
    <source>
        <dbReference type="PIRNR" id="PIRNR005651"/>
    </source>
</evidence>
<dbReference type="SMART" id="SM00244">
    <property type="entry name" value="PHB"/>
    <property type="match status" value="1"/>
</dbReference>
<dbReference type="InterPro" id="IPR036013">
    <property type="entry name" value="Band_7/SPFH_dom_sf"/>
</dbReference>
<dbReference type="GO" id="GO:0016020">
    <property type="term" value="C:membrane"/>
    <property type="evidence" value="ECO:0007669"/>
    <property type="project" value="UniProtKB-SubCell"/>
</dbReference>